<evidence type="ECO:0000313" key="1">
    <source>
        <dbReference type="Proteomes" id="UP000887580"/>
    </source>
</evidence>
<proteinExistence type="predicted"/>
<organism evidence="1 2">
    <name type="scientific">Panagrolaimus sp. PS1159</name>
    <dbReference type="NCBI Taxonomy" id="55785"/>
    <lineage>
        <taxon>Eukaryota</taxon>
        <taxon>Metazoa</taxon>
        <taxon>Ecdysozoa</taxon>
        <taxon>Nematoda</taxon>
        <taxon>Chromadorea</taxon>
        <taxon>Rhabditida</taxon>
        <taxon>Tylenchina</taxon>
        <taxon>Panagrolaimomorpha</taxon>
        <taxon>Panagrolaimoidea</taxon>
        <taxon>Panagrolaimidae</taxon>
        <taxon>Panagrolaimus</taxon>
    </lineage>
</organism>
<sequence length="104" mass="11048">MAVMACAEIDAGPMLPPKPIAASLVEEKLPQPPVIPPSQKSSSLLNLSEVSNIAPISSRPITPSIEELGLSNLTPAEQEQILSVMRNAEMQDMSSTSMPIQLLV</sequence>
<accession>A0AC35EV30</accession>
<protein>
    <submittedName>
        <fullName evidence="2">Uncharacterized protein</fullName>
    </submittedName>
</protein>
<evidence type="ECO:0000313" key="2">
    <source>
        <dbReference type="WBParaSite" id="PS1159_v2.g10962.t1"/>
    </source>
</evidence>
<reference evidence="2" key="1">
    <citation type="submission" date="2022-11" db="UniProtKB">
        <authorList>
            <consortium name="WormBaseParasite"/>
        </authorList>
    </citation>
    <scope>IDENTIFICATION</scope>
</reference>
<dbReference type="WBParaSite" id="PS1159_v2.g10962.t1">
    <property type="protein sequence ID" value="PS1159_v2.g10962.t1"/>
    <property type="gene ID" value="PS1159_v2.g10962"/>
</dbReference>
<name>A0AC35EV30_9BILA</name>
<dbReference type="Proteomes" id="UP000887580">
    <property type="component" value="Unplaced"/>
</dbReference>